<dbReference type="Proteomes" id="UP000274358">
    <property type="component" value="Unassembled WGS sequence"/>
</dbReference>
<protein>
    <recommendedName>
        <fullName evidence="1">RHS protein conserved region domain-containing protein</fullName>
    </recommendedName>
</protein>
<dbReference type="AlphaFoldDB" id="A0A3S0R0X9"/>
<gene>
    <name evidence="2" type="ORF">EKH80_20470</name>
</gene>
<evidence type="ECO:0000313" key="3">
    <source>
        <dbReference type="Proteomes" id="UP000274358"/>
    </source>
</evidence>
<dbReference type="PRINTS" id="PR00394">
    <property type="entry name" value="RHSPROTEIN"/>
</dbReference>
<reference evidence="2 3" key="1">
    <citation type="submission" date="2018-12" db="EMBL/GenBank/DDBJ databases">
        <title>Dyella dinghuensis sp. nov. DHOA06 and Dyella choica sp. nov. 4M-K27, isolated from forest soil.</title>
        <authorList>
            <person name="Qiu L.-H."/>
            <person name="Gao Z.-H."/>
        </authorList>
    </citation>
    <scope>NUCLEOTIDE SEQUENCE [LARGE SCALE GENOMIC DNA]</scope>
    <source>
        <strain evidence="2 3">4M-K27</strain>
    </source>
</reference>
<proteinExistence type="predicted"/>
<dbReference type="InterPro" id="IPR001826">
    <property type="entry name" value="RHS"/>
</dbReference>
<evidence type="ECO:0000313" key="2">
    <source>
        <dbReference type="EMBL" id="RUL70442.1"/>
    </source>
</evidence>
<comment type="caution">
    <text evidence="2">The sequence shown here is derived from an EMBL/GenBank/DDBJ whole genome shotgun (WGS) entry which is preliminary data.</text>
</comment>
<organism evidence="2 3">
    <name type="scientific">Dyella choica</name>
    <dbReference type="NCBI Taxonomy" id="1927959"/>
    <lineage>
        <taxon>Bacteria</taxon>
        <taxon>Pseudomonadati</taxon>
        <taxon>Pseudomonadota</taxon>
        <taxon>Gammaproteobacteria</taxon>
        <taxon>Lysobacterales</taxon>
        <taxon>Rhodanobacteraceae</taxon>
        <taxon>Dyella</taxon>
    </lineage>
</organism>
<dbReference type="InterPro" id="IPR022385">
    <property type="entry name" value="Rhs_assc_core"/>
</dbReference>
<dbReference type="NCBIfam" id="TIGR03696">
    <property type="entry name" value="Rhs_assc_core"/>
    <property type="match status" value="1"/>
</dbReference>
<dbReference type="EMBL" id="RYYV01000023">
    <property type="protein sequence ID" value="RUL70442.1"/>
    <property type="molecule type" value="Genomic_DNA"/>
</dbReference>
<sequence>MKSVSGTTTYFAPDESNNLIAENDAGVWVDYLWLNGRLIGRIHGGQVQDIHVDHLGRPEAMTDANQTVVWRAMNFPFSRSVATNNVVPLNIGFPGQYFDAELNLWNNGSRDYFYWVGRYLESDPIGLGGGINTYTYAGGNPLSHSDPLGMDEFGDMQGAFCPGGLCTLPQNMIQNSWGTPNMAPVYIMDSAALIMSGGAVLPEVGLGGFARTLLLANAVNGALDVPPAIIAGEMPTQEILAQELEYIVEEFESIPPPRILPVPTSVVASPLAVPAGDRNSCPR</sequence>
<dbReference type="Gene3D" id="2.180.10.10">
    <property type="entry name" value="RHS repeat-associated core"/>
    <property type="match status" value="1"/>
</dbReference>
<dbReference type="InterPro" id="IPR050708">
    <property type="entry name" value="T6SS_VgrG/RHS"/>
</dbReference>
<dbReference type="OrthoDB" id="9815414at2"/>
<dbReference type="RefSeq" id="WP_126686659.1">
    <property type="nucleotide sequence ID" value="NZ_RYYV01000023.1"/>
</dbReference>
<dbReference type="Pfam" id="PF03527">
    <property type="entry name" value="RHS"/>
    <property type="match status" value="1"/>
</dbReference>
<keyword evidence="3" id="KW-1185">Reference proteome</keyword>
<feature type="domain" description="RHS protein conserved region" evidence="1">
    <location>
        <begin position="50"/>
        <end position="72"/>
    </location>
</feature>
<dbReference type="PANTHER" id="PTHR32305:SF15">
    <property type="entry name" value="PROTEIN RHSA-RELATED"/>
    <property type="match status" value="1"/>
</dbReference>
<evidence type="ECO:0000259" key="1">
    <source>
        <dbReference type="Pfam" id="PF03527"/>
    </source>
</evidence>
<accession>A0A3S0R0X9</accession>
<name>A0A3S0R0X9_9GAMM</name>
<dbReference type="PANTHER" id="PTHR32305">
    <property type="match status" value="1"/>
</dbReference>